<keyword evidence="3" id="KW-0677">Repeat</keyword>
<evidence type="ECO:0000256" key="5">
    <source>
        <dbReference type="ARBA" id="ARBA00044751"/>
    </source>
</evidence>
<dbReference type="GO" id="GO:0003723">
    <property type="term" value="F:RNA binding"/>
    <property type="evidence" value="ECO:0007669"/>
    <property type="project" value="UniProtKB-KW"/>
</dbReference>
<dbReference type="Proteomes" id="UP000001307">
    <property type="component" value="Unassembled WGS sequence"/>
</dbReference>
<sequence>MDITDPALSPWMMMMNQVGNISVFVPNLTSPHFVPGRQSGIVVHTEEDNSGLIRLKEGALTGLEVPFQLAEKEIALKKREHVECDLACNQMGIEAINIEARPSSGFCDSEFDAKKQNGKIIQLPTSDKPGVIEWKHNKTCIFVKFDNNDVIEIPDSEKSLGVNDWVDFYREKEKNAAKIICPAKAKRFQGEVCSVKSGYGFIKRLDVESETFFHFSQVLDLKEEADNRVEIGDKVDFSLGNHDKKEVALKIAILPKSFPVIFDDVELDVYGFPMEFEGVITKPCLKDMSNDKGKKNYKIKYEPGIISFRNNKTGGRKKELHYFERDRQSSFTLLKHDRIIFNIATDRRTKNERAISIRLVFDKMEGRNRREKGVVAAVKEGFGFIKREKAQKGDSRIFFHSSEVLEQQPASNKKIKVGDQVEFLTLRDPLARANYRGRCHATRIRIIAQSKLQLSPEAEGRKRKERKSCSDSRSISSEQSDDSLTDMLYNGIMSEMPEDEKDGKIKMEKDMSCGEGPETFVTVAADELTHVRLDEGTKVRFMLRKTEEGQSAVNVQPAEPQLGWIRLVKENFGFIRIEGVDGDIFFHSSEADGFDTLKKDDWVQSTIEWNDRSGRWNATKVTKVSNKRLSQGDVEHVPNIAVE</sequence>
<dbReference type="Pfam" id="PF00313">
    <property type="entry name" value="CSD"/>
    <property type="match status" value="3"/>
</dbReference>
<evidence type="ECO:0000313" key="9">
    <source>
        <dbReference type="Proteomes" id="UP000001307"/>
    </source>
</evidence>
<dbReference type="GO" id="GO:0005737">
    <property type="term" value="C:cytoplasm"/>
    <property type="evidence" value="ECO:0007669"/>
    <property type="project" value="UniProtKB-SubCell"/>
</dbReference>
<evidence type="ECO:0000313" key="8">
    <source>
        <dbReference type="EMBL" id="CBY21006.1"/>
    </source>
</evidence>
<evidence type="ECO:0000256" key="4">
    <source>
        <dbReference type="ARBA" id="ARBA00022884"/>
    </source>
</evidence>
<dbReference type="InterPro" id="IPR002059">
    <property type="entry name" value="CSP_DNA-bd"/>
</dbReference>
<dbReference type="CDD" id="cd04458">
    <property type="entry name" value="CSP_CDS"/>
    <property type="match status" value="2"/>
</dbReference>
<dbReference type="SMART" id="SM00357">
    <property type="entry name" value="CSP"/>
    <property type="match status" value="3"/>
</dbReference>
<reference evidence="8" key="1">
    <citation type="journal article" date="2010" name="Science">
        <title>Plasticity of animal genome architecture unmasked by rapid evolution of a pelagic tunicate.</title>
        <authorList>
            <person name="Denoeud F."/>
            <person name="Henriet S."/>
            <person name="Mungpakdee S."/>
            <person name="Aury J.M."/>
            <person name="Da Silva C."/>
            <person name="Brinkmann H."/>
            <person name="Mikhaleva J."/>
            <person name="Olsen L.C."/>
            <person name="Jubin C."/>
            <person name="Canestro C."/>
            <person name="Bouquet J.M."/>
            <person name="Danks G."/>
            <person name="Poulain J."/>
            <person name="Campsteijn C."/>
            <person name="Adamski M."/>
            <person name="Cross I."/>
            <person name="Yadetie F."/>
            <person name="Muffato M."/>
            <person name="Louis A."/>
            <person name="Butcher S."/>
            <person name="Tsagkogeorga G."/>
            <person name="Konrad A."/>
            <person name="Singh S."/>
            <person name="Jensen M.F."/>
            <person name="Cong E.H."/>
            <person name="Eikeseth-Otteraa H."/>
            <person name="Noel B."/>
            <person name="Anthouard V."/>
            <person name="Porcel B.M."/>
            <person name="Kachouri-Lafond R."/>
            <person name="Nishino A."/>
            <person name="Ugolini M."/>
            <person name="Chourrout P."/>
            <person name="Nishida H."/>
            <person name="Aasland R."/>
            <person name="Huzurbazar S."/>
            <person name="Westhof E."/>
            <person name="Delsuc F."/>
            <person name="Lehrach H."/>
            <person name="Reinhardt R."/>
            <person name="Weissenbach J."/>
            <person name="Roy S.W."/>
            <person name="Artiguenave F."/>
            <person name="Postlethwait J.H."/>
            <person name="Manak J.R."/>
            <person name="Thompson E.M."/>
            <person name="Jaillon O."/>
            <person name="Du Pasquier L."/>
            <person name="Boudinot P."/>
            <person name="Liberles D.A."/>
            <person name="Volff J.N."/>
            <person name="Philippe H."/>
            <person name="Lenhard B."/>
            <person name="Roest Crollius H."/>
            <person name="Wincker P."/>
            <person name="Chourrout D."/>
        </authorList>
    </citation>
    <scope>NUCLEOTIDE SEQUENCE [LARGE SCALE GENOMIC DNA]</scope>
</reference>
<dbReference type="InParanoid" id="E4WR68"/>
<keyword evidence="4" id="KW-0694">RNA-binding</keyword>
<comment type="similarity">
    <text evidence="5">Belongs to the UNR family.</text>
</comment>
<evidence type="ECO:0000256" key="6">
    <source>
        <dbReference type="SAM" id="MobiDB-lite"/>
    </source>
</evidence>
<keyword evidence="9" id="KW-1185">Reference proteome</keyword>
<evidence type="ECO:0000256" key="1">
    <source>
        <dbReference type="ARBA" id="ARBA00004496"/>
    </source>
</evidence>
<dbReference type="PANTHER" id="PTHR12913:SF1">
    <property type="entry name" value="COLD SHOCK DOMAIN-CONTAINING PROTEIN E1"/>
    <property type="match status" value="1"/>
</dbReference>
<dbReference type="InterPro" id="IPR012340">
    <property type="entry name" value="NA-bd_OB-fold"/>
</dbReference>
<feature type="compositionally biased region" description="Basic and acidic residues" evidence="6">
    <location>
        <begin position="458"/>
        <end position="470"/>
    </location>
</feature>
<dbReference type="EMBL" id="FN653015">
    <property type="protein sequence ID" value="CBY21006.1"/>
    <property type="molecule type" value="Genomic_DNA"/>
</dbReference>
<protein>
    <recommendedName>
        <fullName evidence="7">CSD domain-containing protein</fullName>
    </recommendedName>
</protein>
<dbReference type="InterPro" id="IPR011129">
    <property type="entry name" value="CSD"/>
</dbReference>
<dbReference type="PROSITE" id="PS51857">
    <property type="entry name" value="CSD_2"/>
    <property type="match status" value="1"/>
</dbReference>
<dbReference type="Gene3D" id="2.40.50.140">
    <property type="entry name" value="Nucleic acid-binding proteins"/>
    <property type="match status" value="3"/>
</dbReference>
<dbReference type="AlphaFoldDB" id="E4WR68"/>
<comment type="subcellular location">
    <subcellularLocation>
        <location evidence="1">Cytoplasm</location>
    </subcellularLocation>
</comment>
<dbReference type="OrthoDB" id="74319at2759"/>
<accession>E4WR68</accession>
<evidence type="ECO:0000256" key="2">
    <source>
        <dbReference type="ARBA" id="ARBA00022490"/>
    </source>
</evidence>
<dbReference type="SUPFAM" id="SSF50249">
    <property type="entry name" value="Nucleic acid-binding proteins"/>
    <property type="match status" value="3"/>
</dbReference>
<evidence type="ECO:0000256" key="3">
    <source>
        <dbReference type="ARBA" id="ARBA00022737"/>
    </source>
</evidence>
<organism evidence="8">
    <name type="scientific">Oikopleura dioica</name>
    <name type="common">Tunicate</name>
    <dbReference type="NCBI Taxonomy" id="34765"/>
    <lineage>
        <taxon>Eukaryota</taxon>
        <taxon>Metazoa</taxon>
        <taxon>Chordata</taxon>
        <taxon>Tunicata</taxon>
        <taxon>Appendicularia</taxon>
        <taxon>Copelata</taxon>
        <taxon>Oikopleuridae</taxon>
        <taxon>Oikopleura</taxon>
    </lineage>
</organism>
<keyword evidence="2" id="KW-0963">Cytoplasm</keyword>
<gene>
    <name evidence="8" type="ORF">GSOID_T00001017001</name>
</gene>
<name>E4WR68_OIKDI</name>
<evidence type="ECO:0000259" key="7">
    <source>
        <dbReference type="PROSITE" id="PS51857"/>
    </source>
</evidence>
<proteinExistence type="inferred from homology"/>
<dbReference type="PANTHER" id="PTHR12913">
    <property type="entry name" value="UNR PROTEIN N-RAS UPSTREAM GENE PROTEIN"/>
    <property type="match status" value="1"/>
</dbReference>
<feature type="region of interest" description="Disordered" evidence="6">
    <location>
        <begin position="455"/>
        <end position="481"/>
    </location>
</feature>
<feature type="domain" description="CSD" evidence="7">
    <location>
        <begin position="370"/>
        <end position="446"/>
    </location>
</feature>